<gene>
    <name evidence="7" type="ORF">GCM10010862_35630</name>
</gene>
<evidence type="ECO:0000256" key="2">
    <source>
        <dbReference type="ARBA" id="ARBA00022630"/>
    </source>
</evidence>
<dbReference type="Proteomes" id="UP001156691">
    <property type="component" value="Unassembled WGS sequence"/>
</dbReference>
<proteinExistence type="predicted"/>
<evidence type="ECO:0000313" key="8">
    <source>
        <dbReference type="Proteomes" id="UP001156691"/>
    </source>
</evidence>
<evidence type="ECO:0000256" key="3">
    <source>
        <dbReference type="ARBA" id="ARBA00022827"/>
    </source>
</evidence>
<dbReference type="Gene3D" id="3.30.390.30">
    <property type="match status" value="1"/>
</dbReference>
<keyword evidence="4" id="KW-0560">Oxidoreductase</keyword>
<evidence type="ECO:0000256" key="4">
    <source>
        <dbReference type="ARBA" id="ARBA00023002"/>
    </source>
</evidence>
<evidence type="ECO:0000313" key="7">
    <source>
        <dbReference type="EMBL" id="GLQ56304.1"/>
    </source>
</evidence>
<dbReference type="PANTHER" id="PTHR43557">
    <property type="entry name" value="APOPTOSIS-INDUCING FACTOR 1"/>
    <property type="match status" value="1"/>
</dbReference>
<dbReference type="Gene3D" id="3.50.50.60">
    <property type="entry name" value="FAD/NAD(P)-binding domain"/>
    <property type="match status" value="2"/>
</dbReference>
<comment type="caution">
    <text evidence="7">The sequence shown here is derived from an EMBL/GenBank/DDBJ whole genome shotgun (WGS) entry which is preliminary data.</text>
</comment>
<dbReference type="PRINTS" id="PR00368">
    <property type="entry name" value="FADPNR"/>
</dbReference>
<keyword evidence="3" id="KW-0274">FAD</keyword>
<dbReference type="SUPFAM" id="SSF55424">
    <property type="entry name" value="FAD/NAD-linked reductases, dimerisation (C-terminal) domain"/>
    <property type="match status" value="1"/>
</dbReference>
<feature type="domain" description="FAD/NAD(P)-binding" evidence="5">
    <location>
        <begin position="5"/>
        <end position="302"/>
    </location>
</feature>
<feature type="domain" description="Reductase C-terminal" evidence="6">
    <location>
        <begin position="321"/>
        <end position="408"/>
    </location>
</feature>
<protein>
    <submittedName>
        <fullName evidence="7">Ferredoxin reductase</fullName>
    </submittedName>
</protein>
<accession>A0ABQ5W883</accession>
<dbReference type="Pfam" id="PF07992">
    <property type="entry name" value="Pyr_redox_2"/>
    <property type="match status" value="1"/>
</dbReference>
<evidence type="ECO:0000259" key="5">
    <source>
        <dbReference type="Pfam" id="PF07992"/>
    </source>
</evidence>
<keyword evidence="8" id="KW-1185">Reference proteome</keyword>
<keyword evidence="2" id="KW-0285">Flavoprotein</keyword>
<dbReference type="PRINTS" id="PR00411">
    <property type="entry name" value="PNDRDTASEI"/>
</dbReference>
<dbReference type="PANTHER" id="PTHR43557:SF2">
    <property type="entry name" value="RIESKE DOMAIN-CONTAINING PROTEIN-RELATED"/>
    <property type="match status" value="1"/>
</dbReference>
<dbReference type="RefSeq" id="WP_284341723.1">
    <property type="nucleotide sequence ID" value="NZ_BSNS01000020.1"/>
</dbReference>
<name>A0ABQ5W883_9HYPH</name>
<dbReference type="EMBL" id="BSNS01000020">
    <property type="protein sequence ID" value="GLQ56304.1"/>
    <property type="molecule type" value="Genomic_DNA"/>
</dbReference>
<dbReference type="InterPro" id="IPR023753">
    <property type="entry name" value="FAD/NAD-binding_dom"/>
</dbReference>
<organism evidence="7 8">
    <name type="scientific">Devosia nitrariae</name>
    <dbReference type="NCBI Taxonomy" id="2071872"/>
    <lineage>
        <taxon>Bacteria</taxon>
        <taxon>Pseudomonadati</taxon>
        <taxon>Pseudomonadota</taxon>
        <taxon>Alphaproteobacteria</taxon>
        <taxon>Hyphomicrobiales</taxon>
        <taxon>Devosiaceae</taxon>
        <taxon>Devosia</taxon>
    </lineage>
</organism>
<dbReference type="SUPFAM" id="SSF51905">
    <property type="entry name" value="FAD/NAD(P)-binding domain"/>
    <property type="match status" value="2"/>
</dbReference>
<reference evidence="8" key="1">
    <citation type="journal article" date="2019" name="Int. J. Syst. Evol. Microbiol.">
        <title>The Global Catalogue of Microorganisms (GCM) 10K type strain sequencing project: providing services to taxonomists for standard genome sequencing and annotation.</title>
        <authorList>
            <consortium name="The Broad Institute Genomics Platform"/>
            <consortium name="The Broad Institute Genome Sequencing Center for Infectious Disease"/>
            <person name="Wu L."/>
            <person name="Ma J."/>
        </authorList>
    </citation>
    <scope>NUCLEOTIDE SEQUENCE [LARGE SCALE GENOMIC DNA]</scope>
    <source>
        <strain evidence="8">NBRC 112416</strain>
    </source>
</reference>
<dbReference type="InterPro" id="IPR036188">
    <property type="entry name" value="FAD/NAD-bd_sf"/>
</dbReference>
<evidence type="ECO:0000256" key="1">
    <source>
        <dbReference type="ARBA" id="ARBA00001974"/>
    </source>
</evidence>
<comment type="cofactor">
    <cofactor evidence="1">
        <name>FAD</name>
        <dbReference type="ChEBI" id="CHEBI:57692"/>
    </cofactor>
</comment>
<dbReference type="InterPro" id="IPR028202">
    <property type="entry name" value="Reductase_C"/>
</dbReference>
<dbReference type="InterPro" id="IPR016156">
    <property type="entry name" value="FAD/NAD-linked_Rdtase_dimer_sf"/>
</dbReference>
<sequence length="411" mass="43311">MSERFVIVGAGECGARAALALREQGFAGAVTLIGAETYLPYERPPLSKQAMAGLETPLPKTIASTERLTEADISFCGGTWVTAIDRPNKRLVLSGEETLGYDRLLLATGCVPRRLPVPGADAASIAYLRTYDDALAIRSRIEGGAHVAIIGGGFIGLELASSARRRGAEVTLIEALPRLLTRGVPESLARRVEDEHRTHGVRMMFGDGIAELRCDAAGTQVVLTSGNEIAADLIVVGIGAVPVTGPAEAAGLVVENGIAVDEMLRTSDPDIFAAGDCCSYPLPIYGGRRVRLESWRNAQDQGNLVARNMMGTNEAIASVPWFWSDQYELTLQITGLVDEGHETVTRALGDGATIHFHLATDGRLVAASGIGPGNAVAKDIRLAEMLIGRGARPDPTALGDAGVRLKGLLAA</sequence>
<dbReference type="Pfam" id="PF14759">
    <property type="entry name" value="Reductase_C"/>
    <property type="match status" value="1"/>
</dbReference>
<dbReference type="InterPro" id="IPR050446">
    <property type="entry name" value="FAD-oxidoreductase/Apoptosis"/>
</dbReference>
<evidence type="ECO:0000259" key="6">
    <source>
        <dbReference type="Pfam" id="PF14759"/>
    </source>
</evidence>